<reference evidence="10" key="1">
    <citation type="submission" date="2023-06" db="EMBL/GenBank/DDBJ databases">
        <authorList>
            <consortium name="Lawrence Berkeley National Laboratory"/>
            <person name="Ahrendt S."/>
            <person name="Sahu N."/>
            <person name="Indic B."/>
            <person name="Wong-Bajracharya J."/>
            <person name="Merenyi Z."/>
            <person name="Ke H.-M."/>
            <person name="Monk M."/>
            <person name="Kocsube S."/>
            <person name="Drula E."/>
            <person name="Lipzen A."/>
            <person name="Balint B."/>
            <person name="Henrissat B."/>
            <person name="Andreopoulos B."/>
            <person name="Martin F.M."/>
            <person name="Harder C.B."/>
            <person name="Rigling D."/>
            <person name="Ford K.L."/>
            <person name="Foster G.D."/>
            <person name="Pangilinan J."/>
            <person name="Papanicolaou A."/>
            <person name="Barry K."/>
            <person name="LaButti K."/>
            <person name="Viragh M."/>
            <person name="Koriabine M."/>
            <person name="Yan M."/>
            <person name="Riley R."/>
            <person name="Champramary S."/>
            <person name="Plett K.L."/>
            <person name="Tsai I.J."/>
            <person name="Slot J."/>
            <person name="Sipos G."/>
            <person name="Plett J."/>
            <person name="Nagy L.G."/>
            <person name="Grigoriev I.V."/>
        </authorList>
    </citation>
    <scope>NUCLEOTIDE SEQUENCE</scope>
    <source>
        <strain evidence="10">ICMP 16352</strain>
    </source>
</reference>
<dbReference type="PROSITE" id="PS50897">
    <property type="entry name" value="CTLH"/>
    <property type="match status" value="1"/>
</dbReference>
<dbReference type="InterPro" id="IPR006594">
    <property type="entry name" value="LisH"/>
</dbReference>
<dbReference type="GO" id="GO:0015174">
    <property type="term" value="F:basic amino acid transmembrane transporter activity"/>
    <property type="evidence" value="ECO:0007669"/>
    <property type="project" value="TreeGrafter"/>
</dbReference>
<name>A0AA39UEE1_9AGAR</name>
<dbReference type="InterPro" id="IPR006595">
    <property type="entry name" value="CTLH_C"/>
</dbReference>
<dbReference type="SMART" id="SM00757">
    <property type="entry name" value="CRA"/>
    <property type="match status" value="1"/>
</dbReference>
<evidence type="ECO:0000256" key="2">
    <source>
        <dbReference type="ARBA" id="ARBA00022692"/>
    </source>
</evidence>
<dbReference type="Proteomes" id="UP001175227">
    <property type="component" value="Unassembled WGS sequence"/>
</dbReference>
<keyword evidence="2 8" id="KW-0812">Transmembrane</keyword>
<dbReference type="FunFam" id="1.20.1280.290:FF:000009">
    <property type="entry name" value="PQ loop repeat family protein"/>
    <property type="match status" value="1"/>
</dbReference>
<dbReference type="GO" id="GO:0034488">
    <property type="term" value="P:basic amino acid transmembrane export from vacuole"/>
    <property type="evidence" value="ECO:0007669"/>
    <property type="project" value="TreeGrafter"/>
</dbReference>
<evidence type="ECO:0000259" key="9">
    <source>
        <dbReference type="PROSITE" id="PS50897"/>
    </source>
</evidence>
<feature type="region of interest" description="Disordered" evidence="7">
    <location>
        <begin position="224"/>
        <end position="248"/>
    </location>
</feature>
<dbReference type="AlphaFoldDB" id="A0AA39UEE1"/>
<evidence type="ECO:0000256" key="3">
    <source>
        <dbReference type="ARBA" id="ARBA00022989"/>
    </source>
</evidence>
<protein>
    <submittedName>
        <fullName evidence="10">PQ loop repeat-domain-containing protein</fullName>
    </submittedName>
</protein>
<keyword evidence="3 8" id="KW-1133">Transmembrane helix</keyword>
<evidence type="ECO:0000313" key="11">
    <source>
        <dbReference type="Proteomes" id="UP001175227"/>
    </source>
</evidence>
<evidence type="ECO:0000256" key="8">
    <source>
        <dbReference type="SAM" id="Phobius"/>
    </source>
</evidence>
<evidence type="ECO:0000313" key="10">
    <source>
        <dbReference type="EMBL" id="KAK0483793.1"/>
    </source>
</evidence>
<proteinExistence type="inferred from homology"/>
<comment type="subcellular location">
    <subcellularLocation>
        <location evidence="1">Membrane</location>
        <topology evidence="1">Multi-pass membrane protein</topology>
    </subcellularLocation>
</comment>
<dbReference type="Gene3D" id="1.20.1280.290">
    <property type="match status" value="2"/>
</dbReference>
<feature type="transmembrane region" description="Helical" evidence="8">
    <location>
        <begin position="372"/>
        <end position="395"/>
    </location>
</feature>
<feature type="region of interest" description="Disordered" evidence="7">
    <location>
        <begin position="134"/>
        <end position="169"/>
    </location>
</feature>
<feature type="transmembrane region" description="Helical" evidence="8">
    <location>
        <begin position="251"/>
        <end position="269"/>
    </location>
</feature>
<comment type="similarity">
    <text evidence="5">Belongs to the laat-1 family.</text>
</comment>
<dbReference type="InterPro" id="IPR051415">
    <property type="entry name" value="LAAT-1"/>
</dbReference>
<keyword evidence="4 8" id="KW-0472">Membrane</keyword>
<dbReference type="InterPro" id="IPR006603">
    <property type="entry name" value="PQ-loop_rpt"/>
</dbReference>
<dbReference type="PROSITE" id="PS50896">
    <property type="entry name" value="LISH"/>
    <property type="match status" value="1"/>
</dbReference>
<comment type="catalytic activity">
    <reaction evidence="6">
        <text>L-histidine(out) + L-arginine(in) = L-histidine(in) + L-arginine(out)</text>
        <dbReference type="Rhea" id="RHEA:71063"/>
        <dbReference type="ChEBI" id="CHEBI:32682"/>
        <dbReference type="ChEBI" id="CHEBI:57595"/>
    </reaction>
</comment>
<accession>A0AA39UEE1</accession>
<dbReference type="EMBL" id="JAUEPR010000006">
    <property type="protein sequence ID" value="KAK0483793.1"/>
    <property type="molecule type" value="Genomic_DNA"/>
</dbReference>
<feature type="domain" description="CTLH" evidence="9">
    <location>
        <begin position="538"/>
        <end position="616"/>
    </location>
</feature>
<feature type="region of interest" description="Disordered" evidence="7">
    <location>
        <begin position="616"/>
        <end position="644"/>
    </location>
</feature>
<evidence type="ECO:0000256" key="5">
    <source>
        <dbReference type="ARBA" id="ARBA00038039"/>
    </source>
</evidence>
<dbReference type="GO" id="GO:0000329">
    <property type="term" value="C:fungal-type vacuole membrane"/>
    <property type="evidence" value="ECO:0007669"/>
    <property type="project" value="TreeGrafter"/>
</dbReference>
<evidence type="ECO:0000256" key="7">
    <source>
        <dbReference type="SAM" id="MobiDB-lite"/>
    </source>
</evidence>
<feature type="compositionally biased region" description="Basic and acidic residues" evidence="7">
    <location>
        <begin position="226"/>
        <end position="236"/>
    </location>
</feature>
<organism evidence="10 11">
    <name type="scientific">Armillaria novae-zelandiae</name>
    <dbReference type="NCBI Taxonomy" id="153914"/>
    <lineage>
        <taxon>Eukaryota</taxon>
        <taxon>Fungi</taxon>
        <taxon>Dikarya</taxon>
        <taxon>Basidiomycota</taxon>
        <taxon>Agaricomycotina</taxon>
        <taxon>Agaricomycetes</taxon>
        <taxon>Agaricomycetidae</taxon>
        <taxon>Agaricales</taxon>
        <taxon>Marasmiineae</taxon>
        <taxon>Physalacriaceae</taxon>
        <taxon>Armillaria</taxon>
    </lineage>
</organism>
<evidence type="ECO:0000256" key="1">
    <source>
        <dbReference type="ARBA" id="ARBA00004141"/>
    </source>
</evidence>
<dbReference type="PANTHER" id="PTHR16201:SF34">
    <property type="entry name" value="LYSOSOMAL AMINO ACID TRANSPORTER 1"/>
    <property type="match status" value="1"/>
</dbReference>
<dbReference type="InterPro" id="IPR013144">
    <property type="entry name" value="CRA_dom"/>
</dbReference>
<gene>
    <name evidence="10" type="ORF">IW261DRAFT_1550123</name>
</gene>
<dbReference type="Pfam" id="PF10607">
    <property type="entry name" value="CTLH"/>
    <property type="match status" value="1"/>
</dbReference>
<evidence type="ECO:0000256" key="6">
    <source>
        <dbReference type="ARBA" id="ARBA00050768"/>
    </source>
</evidence>
<dbReference type="SMART" id="SM00679">
    <property type="entry name" value="CTNS"/>
    <property type="match status" value="2"/>
</dbReference>
<dbReference type="Pfam" id="PF04193">
    <property type="entry name" value="PQ-loop"/>
    <property type="match status" value="2"/>
</dbReference>
<keyword evidence="11" id="KW-1185">Reference proteome</keyword>
<evidence type="ECO:0000256" key="4">
    <source>
        <dbReference type="ARBA" id="ARBA00023136"/>
    </source>
</evidence>
<comment type="caution">
    <text evidence="10">The sequence shown here is derived from an EMBL/GenBank/DDBJ whole genome shotgun (WGS) entry which is preliminary data.</text>
</comment>
<dbReference type="PANTHER" id="PTHR16201">
    <property type="entry name" value="SEVEN TRANSMEMBRANE PROTEIN 1-RELATED"/>
    <property type="match status" value="1"/>
</dbReference>
<feature type="transmembrane region" description="Helical" evidence="8">
    <location>
        <begin position="415"/>
        <end position="439"/>
    </location>
</feature>
<sequence length="784" mass="86717">MLSPSQAALSEFLGYSSIACWLGAQFPQVLENIRSNSCEGLALPFLANWLMGDISNLVGCILTHQLPFQTYLATYFVFVDCTLVGQYIYYSIRNPPSHVRARSLSRRISVDRPASRYRTLSVVAASVAKAAALAAQHDDRPRSRSARLQDGYPDTSHSRVSRESDDEVDDSTLAALADSFHSEGGRRTRISWSSERHGTRGGSVGRIPSRGALPAALHMSASEVAESLRGRSLQRDAEEDPEPRRRSSRRGASMVFFGVWALFGVGALAGSQRHLPLTSTTTHIGNVLAARGFRIPDHQTYSSLMVSDVPTTFEPVHGTDVYVSTSEPSYHQTLFQPTNERVLGRIFAWLCTTLYLTSRLPQIWKNYVRKSVQGLSMYLFVFAFLGNCFYVASIATSPNAKLPPPASTDFIKESIPYLLGSGGTLLFDITIVMQSFIYAPKSRRRSSSVSIEEDRRLLDGDTLTQARYSSNELRASPERTLIRSLVLDYLSHQCYTRTARAFAEDSSVRHLDADGDEVMQSVDGSSGLPELSEEVLKQADQRAEIRQLLLSGNVDEATDLLNTHFAAVLNMTEAMEPPKTSSLAYVAPTSVDPAHLLLNLRIQAFVESCRTVPLQYPPAQTESPPPKSQKRSSQALHEDDPEARDQQTALLKNAQKLYALANHLPCVDDREKYVQELRNVLGILAYIVPEESSVAKYLSQERREAVADQINSAILYRTGLEAISRVELIARQTSSVCSFAHDFHIPARSLPPSIKTASKTSLNSDKGQEIVPLFDLSQFVDSKA</sequence>
<dbReference type="InterPro" id="IPR024964">
    <property type="entry name" value="CTLH/CRA"/>
</dbReference>
<feature type="region of interest" description="Disordered" evidence="7">
    <location>
        <begin position="186"/>
        <end position="210"/>
    </location>
</feature>